<evidence type="ECO:0000256" key="1">
    <source>
        <dbReference type="SAM" id="SignalP"/>
    </source>
</evidence>
<evidence type="ECO:0000259" key="2">
    <source>
        <dbReference type="Pfam" id="PF18942"/>
    </source>
</evidence>
<feature type="chain" id="PRO_5010578145" description="DUF5689 domain-containing protein" evidence="1">
    <location>
        <begin position="22"/>
        <end position="279"/>
    </location>
</feature>
<feature type="domain" description="DUF5689" evidence="2">
    <location>
        <begin position="42"/>
        <end position="275"/>
    </location>
</feature>
<keyword evidence="1" id="KW-0732">Signal</keyword>
<proteinExistence type="predicted"/>
<dbReference type="STRING" id="28136.SAMN02745202_01816"/>
<dbReference type="eggNOG" id="COG4085">
    <property type="taxonomic scope" value="Bacteria"/>
</dbReference>
<dbReference type="AlphaFoldDB" id="A0A1T4QI22"/>
<dbReference type="Proteomes" id="UP000190065">
    <property type="component" value="Unassembled WGS sequence"/>
</dbReference>
<reference evidence="3 4" key="1">
    <citation type="submission" date="2017-02" db="EMBL/GenBank/DDBJ databases">
        <authorList>
            <person name="Peterson S.W."/>
        </authorList>
    </citation>
    <scope>NUCLEOTIDE SEQUENCE [LARGE SCALE GENOMIC DNA]</scope>
    <source>
        <strain evidence="3 4">ATCC 43324</strain>
    </source>
</reference>
<name>A0A1T4QI22_9BACT</name>
<dbReference type="PROSITE" id="PS51257">
    <property type="entry name" value="PROKAR_LIPOPROTEIN"/>
    <property type="match status" value="1"/>
</dbReference>
<evidence type="ECO:0000313" key="3">
    <source>
        <dbReference type="EMBL" id="SKA02918.1"/>
    </source>
</evidence>
<gene>
    <name evidence="3" type="ORF">SAMN02745202_01816</name>
</gene>
<organism evidence="3 4">
    <name type="scientific">Segatella oulorum</name>
    <dbReference type="NCBI Taxonomy" id="28136"/>
    <lineage>
        <taxon>Bacteria</taxon>
        <taxon>Pseudomonadati</taxon>
        <taxon>Bacteroidota</taxon>
        <taxon>Bacteroidia</taxon>
        <taxon>Bacteroidales</taxon>
        <taxon>Prevotellaceae</taxon>
        <taxon>Segatella</taxon>
    </lineage>
</organism>
<dbReference type="InterPro" id="IPR043744">
    <property type="entry name" value="DUF5689"/>
</dbReference>
<protein>
    <recommendedName>
        <fullName evidence="2">DUF5689 domain-containing protein</fullName>
    </recommendedName>
</protein>
<dbReference type="Pfam" id="PF18942">
    <property type="entry name" value="DUF5689"/>
    <property type="match status" value="1"/>
</dbReference>
<sequence>MKHLKHILLACAGLLMTSCMNGDWDSVDTHYTRGNSAITETHVISIAQLKSNYATQLAQPYGMAEITDDIQIKGYVTANDNGGNVFSQIGLQDATDAIIIAIGDNGIYGYLPVGTEILVNLKGLYIGNYSYQTQVGTPYTDNKGKESVNRMSKIRWYQHFNYTNNTIAVTPLEFDKTKLTDANYLAKNAGRLMTIKNVAFQQAGTKDYANRTDVVNNNACERALVGLNENNIVVRTSIYADFAADKLPTGNVNITGLFTRYNNKWQIVIRQASDIEAAH</sequence>
<accession>A0A1T4QI22</accession>
<dbReference type="EMBL" id="FUXK01000022">
    <property type="protein sequence ID" value="SKA02918.1"/>
    <property type="molecule type" value="Genomic_DNA"/>
</dbReference>
<dbReference type="RefSeq" id="WP_025070564.1">
    <property type="nucleotide sequence ID" value="NZ_FUXK01000022.1"/>
</dbReference>
<evidence type="ECO:0000313" key="4">
    <source>
        <dbReference type="Proteomes" id="UP000190065"/>
    </source>
</evidence>
<feature type="signal peptide" evidence="1">
    <location>
        <begin position="1"/>
        <end position="21"/>
    </location>
</feature>